<dbReference type="CDD" id="cd16031">
    <property type="entry name" value="G6S_like"/>
    <property type="match status" value="1"/>
</dbReference>
<keyword evidence="4" id="KW-1185">Reference proteome</keyword>
<dbReference type="PANTHER" id="PTHR43108:SF8">
    <property type="entry name" value="SD21168P"/>
    <property type="match status" value="1"/>
</dbReference>
<dbReference type="Pfam" id="PF00884">
    <property type="entry name" value="Sulfatase"/>
    <property type="match status" value="1"/>
</dbReference>
<evidence type="ECO:0000313" key="3">
    <source>
        <dbReference type="EMBL" id="WRQ85756.1"/>
    </source>
</evidence>
<dbReference type="EMBL" id="CP139781">
    <property type="protein sequence ID" value="WRQ85756.1"/>
    <property type="molecule type" value="Genomic_DNA"/>
</dbReference>
<evidence type="ECO:0000259" key="2">
    <source>
        <dbReference type="Pfam" id="PF00884"/>
    </source>
</evidence>
<dbReference type="InterPro" id="IPR017850">
    <property type="entry name" value="Alkaline_phosphatase_core_sf"/>
</dbReference>
<proteinExistence type="predicted"/>
<dbReference type="InterPro" id="IPR000917">
    <property type="entry name" value="Sulfatase_N"/>
</dbReference>
<evidence type="ECO:0000313" key="4">
    <source>
        <dbReference type="Proteomes" id="UP000738431"/>
    </source>
</evidence>
<sequence length="490" mass="55818">MLRSRFLRSAVVGLLLAGALTRSLFAAESSASAPRNVVIILSDDHRYDFMSFHEHAPDFLQTPNLDRMAAEGAHLKNAFVTTSLCSPSRASILSGQYAHRHGVVDNTTPIPERTRFFPSDLQAAGYKTAFFGKWHMGESDDRPRPGFDRWLSFEGQGVYRDPLFNIDGEEVQCEGYTTDLLTDYALDWLQQQPADQPFLLYLSHKAVHSKFEPAERHLDAYGDIKIPYPATMARTESNAAGKPRWVQDQRFSWHGVEYPYHGRTDFDTFYRNYAETLLALDENVGRVLDYLEEHGLAENTLVLYLGDNGFLLGEHGLIDKRHAYEASIRIPMLAWCPGYVPAGSTIEPLVRNIDIAPTLLELTGATSSIAMDGLSFLPLLHGDTLNTATTDREFLYEYYWEYAYPQTPTTFALRGDRYKYITYQGIWDKSELYDLQTDPEERHNLIDVPAMHDIALAMRHRLFDRLEADNAMQVPVRRGDYQAGERLLHD</sequence>
<dbReference type="Proteomes" id="UP000738431">
    <property type="component" value="Chromosome"/>
</dbReference>
<name>A0ABZ1C2T2_9BACT</name>
<gene>
    <name evidence="3" type="ORF">K1X11_013170</name>
</gene>
<feature type="domain" description="Sulfatase N-terminal" evidence="2">
    <location>
        <begin position="35"/>
        <end position="365"/>
    </location>
</feature>
<dbReference type="SUPFAM" id="SSF53649">
    <property type="entry name" value="Alkaline phosphatase-like"/>
    <property type="match status" value="1"/>
</dbReference>
<protein>
    <submittedName>
        <fullName evidence="3">Sulfatase</fullName>
    </submittedName>
</protein>
<feature type="chain" id="PRO_5046370443" evidence="1">
    <location>
        <begin position="27"/>
        <end position="490"/>
    </location>
</feature>
<keyword evidence="1" id="KW-0732">Signal</keyword>
<organism evidence="3 4">
    <name type="scientific">Actomonas aquatica</name>
    <dbReference type="NCBI Taxonomy" id="2866162"/>
    <lineage>
        <taxon>Bacteria</taxon>
        <taxon>Pseudomonadati</taxon>
        <taxon>Verrucomicrobiota</taxon>
        <taxon>Opitutia</taxon>
        <taxon>Opitutales</taxon>
        <taxon>Opitutaceae</taxon>
        <taxon>Actomonas</taxon>
    </lineage>
</organism>
<evidence type="ECO:0000256" key="1">
    <source>
        <dbReference type="SAM" id="SignalP"/>
    </source>
</evidence>
<accession>A0ABZ1C2T2</accession>
<dbReference type="RefSeq" id="WP_221033175.1">
    <property type="nucleotide sequence ID" value="NZ_CP139781.1"/>
</dbReference>
<reference evidence="3 4" key="1">
    <citation type="submission" date="2021-08" db="EMBL/GenBank/DDBJ databases">
        <authorList>
            <person name="Zhang D."/>
            <person name="Zhang A."/>
            <person name="Wang L."/>
        </authorList>
    </citation>
    <scope>NUCLEOTIDE SEQUENCE [LARGE SCALE GENOMIC DNA]</scope>
    <source>
        <strain evidence="3 4">WL0086</strain>
    </source>
</reference>
<dbReference type="Gene3D" id="3.40.720.10">
    <property type="entry name" value="Alkaline Phosphatase, subunit A"/>
    <property type="match status" value="1"/>
</dbReference>
<reference evidence="3 4" key="2">
    <citation type="submission" date="2023-12" db="EMBL/GenBank/DDBJ databases">
        <title>Description of an unclassified Opitutus bacterium of Verrucomicrobiota.</title>
        <authorList>
            <person name="Zhang D.-F."/>
        </authorList>
    </citation>
    <scope>NUCLEOTIDE SEQUENCE [LARGE SCALE GENOMIC DNA]</scope>
    <source>
        <strain evidence="3 4">WL0086</strain>
    </source>
</reference>
<feature type="signal peptide" evidence="1">
    <location>
        <begin position="1"/>
        <end position="26"/>
    </location>
</feature>
<dbReference type="PANTHER" id="PTHR43108">
    <property type="entry name" value="N-ACETYLGLUCOSAMINE-6-SULFATASE FAMILY MEMBER"/>
    <property type="match status" value="1"/>
</dbReference>